<keyword evidence="2" id="KW-0812">Transmembrane</keyword>
<keyword evidence="2" id="KW-1133">Transmembrane helix</keyword>
<comment type="caution">
    <text evidence="3">The sequence shown here is derived from an EMBL/GenBank/DDBJ whole genome shotgun (WGS) entry which is preliminary data.</text>
</comment>
<protein>
    <submittedName>
        <fullName evidence="3">Uncharacterized protein</fullName>
    </submittedName>
</protein>
<feature type="region of interest" description="Disordered" evidence="1">
    <location>
        <begin position="38"/>
        <end position="57"/>
    </location>
</feature>
<proteinExistence type="predicted"/>
<sequence>MPKPLSDGAQRLVFGLLVVVLVAFGIYWSVGGFSDGGENAPSQEQAEAPDSSQQPVAPIPTTAAEEVELFDLFPFTEEELTAAAVSAQSFAEAYGTIDYSESPETYYGRMEQLATEEYAETLAQSSGAGAMWGERAESEAVSQGLADLRSIRGFDNKSIVFVLKVQSITEDNDGATQNLGDFAVTVVREGGAWQVFDFQPADLGNLGEG</sequence>
<dbReference type="Proteomes" id="UP001165092">
    <property type="component" value="Unassembled WGS sequence"/>
</dbReference>
<accession>A0A9W6P3V6</accession>
<feature type="compositionally biased region" description="Polar residues" evidence="1">
    <location>
        <begin position="40"/>
        <end position="55"/>
    </location>
</feature>
<evidence type="ECO:0000313" key="4">
    <source>
        <dbReference type="Proteomes" id="UP001165092"/>
    </source>
</evidence>
<dbReference type="RefSeq" id="WP_285757627.1">
    <property type="nucleotide sequence ID" value="NZ_BSQG01000001.1"/>
</dbReference>
<dbReference type="EMBL" id="BSQG01000001">
    <property type="protein sequence ID" value="GLU46814.1"/>
    <property type="molecule type" value="Genomic_DNA"/>
</dbReference>
<dbReference type="AlphaFoldDB" id="A0A9W6P3V6"/>
<evidence type="ECO:0000256" key="2">
    <source>
        <dbReference type="SAM" id="Phobius"/>
    </source>
</evidence>
<organism evidence="3 4">
    <name type="scientific">Nocardiopsis ansamitocini</name>
    <dbReference type="NCBI Taxonomy" id="1670832"/>
    <lineage>
        <taxon>Bacteria</taxon>
        <taxon>Bacillati</taxon>
        <taxon>Actinomycetota</taxon>
        <taxon>Actinomycetes</taxon>
        <taxon>Streptosporangiales</taxon>
        <taxon>Nocardiopsidaceae</taxon>
        <taxon>Nocardiopsis</taxon>
    </lineage>
</organism>
<evidence type="ECO:0000256" key="1">
    <source>
        <dbReference type="SAM" id="MobiDB-lite"/>
    </source>
</evidence>
<gene>
    <name evidence="3" type="ORF">Nans01_11650</name>
</gene>
<evidence type="ECO:0000313" key="3">
    <source>
        <dbReference type="EMBL" id="GLU46814.1"/>
    </source>
</evidence>
<keyword evidence="4" id="KW-1185">Reference proteome</keyword>
<name>A0A9W6P3V6_9ACTN</name>
<keyword evidence="2" id="KW-0472">Membrane</keyword>
<feature type="transmembrane region" description="Helical" evidence="2">
    <location>
        <begin position="12"/>
        <end position="30"/>
    </location>
</feature>
<reference evidence="3" key="1">
    <citation type="submission" date="2023-02" db="EMBL/GenBank/DDBJ databases">
        <title>Nocardiopsis ansamitocini NBRC 112285.</title>
        <authorList>
            <person name="Ichikawa N."/>
            <person name="Sato H."/>
            <person name="Tonouchi N."/>
        </authorList>
    </citation>
    <scope>NUCLEOTIDE SEQUENCE</scope>
    <source>
        <strain evidence="3">NBRC 112285</strain>
    </source>
</reference>